<proteinExistence type="predicted"/>
<dbReference type="Proteomes" id="UP001054945">
    <property type="component" value="Unassembled WGS sequence"/>
</dbReference>
<reference evidence="2 3" key="1">
    <citation type="submission" date="2021-06" db="EMBL/GenBank/DDBJ databases">
        <title>Caerostris extrusa draft genome.</title>
        <authorList>
            <person name="Kono N."/>
            <person name="Arakawa K."/>
        </authorList>
    </citation>
    <scope>NUCLEOTIDE SEQUENCE [LARGE SCALE GENOMIC DNA]</scope>
</reference>
<accession>A0AAV4PHY2</accession>
<dbReference type="AlphaFoldDB" id="A0AAV4PHY2"/>
<evidence type="ECO:0000256" key="1">
    <source>
        <dbReference type="SAM" id="MobiDB-lite"/>
    </source>
</evidence>
<keyword evidence="3" id="KW-1185">Reference proteome</keyword>
<name>A0AAV4PHY2_CAEEX</name>
<protein>
    <submittedName>
        <fullName evidence="2">Uncharacterized protein</fullName>
    </submittedName>
</protein>
<sequence length="122" mass="14259">MWNITIPRTKESSVTNHRQDNAVNYTLRNAVTTEPLLPNGILSLENSHEYRIKKQKSKVFTRYLFSSSIERESYPRLRMGSPDPHFFRLNPLNPPFRHSKCHPGRKTQSVGQKRGLLLREVD</sequence>
<feature type="region of interest" description="Disordered" evidence="1">
    <location>
        <begin position="98"/>
        <end position="122"/>
    </location>
</feature>
<dbReference type="EMBL" id="BPLR01004716">
    <property type="protein sequence ID" value="GIX96937.1"/>
    <property type="molecule type" value="Genomic_DNA"/>
</dbReference>
<evidence type="ECO:0000313" key="2">
    <source>
        <dbReference type="EMBL" id="GIX96937.1"/>
    </source>
</evidence>
<organism evidence="2 3">
    <name type="scientific">Caerostris extrusa</name>
    <name type="common">Bark spider</name>
    <name type="synonym">Caerostris bankana</name>
    <dbReference type="NCBI Taxonomy" id="172846"/>
    <lineage>
        <taxon>Eukaryota</taxon>
        <taxon>Metazoa</taxon>
        <taxon>Ecdysozoa</taxon>
        <taxon>Arthropoda</taxon>
        <taxon>Chelicerata</taxon>
        <taxon>Arachnida</taxon>
        <taxon>Araneae</taxon>
        <taxon>Araneomorphae</taxon>
        <taxon>Entelegynae</taxon>
        <taxon>Araneoidea</taxon>
        <taxon>Araneidae</taxon>
        <taxon>Caerostris</taxon>
    </lineage>
</organism>
<gene>
    <name evidence="2" type="ORF">CEXT_402431</name>
</gene>
<comment type="caution">
    <text evidence="2">The sequence shown here is derived from an EMBL/GenBank/DDBJ whole genome shotgun (WGS) entry which is preliminary data.</text>
</comment>
<evidence type="ECO:0000313" key="3">
    <source>
        <dbReference type="Proteomes" id="UP001054945"/>
    </source>
</evidence>